<feature type="chain" id="PRO_5037239519" evidence="1">
    <location>
        <begin position="30"/>
        <end position="96"/>
    </location>
</feature>
<dbReference type="CDD" id="cd08547">
    <property type="entry name" value="Type_II_cohesin"/>
    <property type="match status" value="1"/>
</dbReference>
<accession>A0A975BX20</accession>
<sequence length="96" mass="10866">MEKRRKNYWMSFLLALSLLFGGTASSALAQSADVEIVAPTFFVAGEVVTVDIVVRDHPNFRGADFNITYDPYIFFLVPRLRLGTHTQRLCLESCHL</sequence>
<dbReference type="Proteomes" id="UP000663722">
    <property type="component" value="Chromosome"/>
</dbReference>
<dbReference type="Gene3D" id="2.60.40.680">
    <property type="match status" value="1"/>
</dbReference>
<dbReference type="SUPFAM" id="SSF49384">
    <property type="entry name" value="Carbohydrate-binding domain"/>
    <property type="match status" value="1"/>
</dbReference>
<dbReference type="InterPro" id="IPR008965">
    <property type="entry name" value="CBM2/CBM3_carb-bd_dom_sf"/>
</dbReference>
<evidence type="ECO:0000313" key="2">
    <source>
        <dbReference type="EMBL" id="QTA93301.1"/>
    </source>
</evidence>
<proteinExistence type="predicted"/>
<keyword evidence="3" id="KW-1185">Reference proteome</keyword>
<evidence type="ECO:0000313" key="3">
    <source>
        <dbReference type="Proteomes" id="UP000663722"/>
    </source>
</evidence>
<name>A0A975BX20_9BACT</name>
<dbReference type="GO" id="GO:0030246">
    <property type="term" value="F:carbohydrate binding"/>
    <property type="evidence" value="ECO:0007669"/>
    <property type="project" value="InterPro"/>
</dbReference>
<keyword evidence="1" id="KW-0732">Signal</keyword>
<organism evidence="2 3">
    <name type="scientific">Desulfonema magnum</name>
    <dbReference type="NCBI Taxonomy" id="45655"/>
    <lineage>
        <taxon>Bacteria</taxon>
        <taxon>Pseudomonadati</taxon>
        <taxon>Thermodesulfobacteriota</taxon>
        <taxon>Desulfobacteria</taxon>
        <taxon>Desulfobacterales</taxon>
        <taxon>Desulfococcaceae</taxon>
        <taxon>Desulfonema</taxon>
    </lineage>
</organism>
<dbReference type="AlphaFoldDB" id="A0A975BX20"/>
<reference evidence="2" key="1">
    <citation type="journal article" date="2021" name="Microb. Physiol.">
        <title>Proteogenomic Insights into the Physiology of Marine, Sulfate-Reducing, Filamentous Desulfonema limicola and Desulfonema magnum.</title>
        <authorList>
            <person name="Schnaars V."/>
            <person name="Wohlbrand L."/>
            <person name="Scheve S."/>
            <person name="Hinrichs C."/>
            <person name="Reinhardt R."/>
            <person name="Rabus R."/>
        </authorList>
    </citation>
    <scope>NUCLEOTIDE SEQUENCE</scope>
    <source>
        <strain evidence="2">4be13</strain>
    </source>
</reference>
<protein>
    <submittedName>
        <fullName evidence="2">Cohesin domain-containing protein</fullName>
    </submittedName>
</protein>
<evidence type="ECO:0000256" key="1">
    <source>
        <dbReference type="SAM" id="SignalP"/>
    </source>
</evidence>
<dbReference type="KEGG" id="dmm:dnm_094030"/>
<dbReference type="RefSeq" id="WP_207680312.1">
    <property type="nucleotide sequence ID" value="NZ_CP061800.1"/>
</dbReference>
<gene>
    <name evidence="2" type="ORF">dnm_094030</name>
</gene>
<dbReference type="EMBL" id="CP061800">
    <property type="protein sequence ID" value="QTA93301.1"/>
    <property type="molecule type" value="Genomic_DNA"/>
</dbReference>
<feature type="signal peptide" evidence="1">
    <location>
        <begin position="1"/>
        <end position="29"/>
    </location>
</feature>